<protein>
    <submittedName>
        <fullName evidence="3">Uncharacterized protein</fullName>
    </submittedName>
</protein>
<organism evidence="2 3">
    <name type="scientific">Steinernema glaseri</name>
    <dbReference type="NCBI Taxonomy" id="37863"/>
    <lineage>
        <taxon>Eukaryota</taxon>
        <taxon>Metazoa</taxon>
        <taxon>Ecdysozoa</taxon>
        <taxon>Nematoda</taxon>
        <taxon>Chromadorea</taxon>
        <taxon>Rhabditida</taxon>
        <taxon>Tylenchina</taxon>
        <taxon>Panagrolaimomorpha</taxon>
        <taxon>Strongyloidoidea</taxon>
        <taxon>Steinernematidae</taxon>
        <taxon>Steinernema</taxon>
    </lineage>
</organism>
<dbReference type="WBParaSite" id="L893_g29562.t1">
    <property type="protein sequence ID" value="L893_g29562.t1"/>
    <property type="gene ID" value="L893_g29562"/>
</dbReference>
<evidence type="ECO:0000313" key="2">
    <source>
        <dbReference type="Proteomes" id="UP000095287"/>
    </source>
</evidence>
<feature type="compositionally biased region" description="Low complexity" evidence="1">
    <location>
        <begin position="91"/>
        <end position="100"/>
    </location>
</feature>
<keyword evidence="2" id="KW-1185">Reference proteome</keyword>
<dbReference type="Proteomes" id="UP000095287">
    <property type="component" value="Unplaced"/>
</dbReference>
<sequence length="168" mass="18790">MTLPLEEQLRQVESQKASWSLAQDNALCSAFDTFTTDLISRLKGSDDLIEKTAIAVGRSSVQIAQLNTQLSAYKSNRFIEHRVQDEAAPITQPQSSTSGSTPPPADSQQDTIDAIKEAVAIGCQLVDKTYKRISFSAGEFRSDQNFIPDPIYEPLVFLMYLRFRYVYS</sequence>
<name>A0A1I7ZSQ3_9BILA</name>
<proteinExistence type="predicted"/>
<evidence type="ECO:0000256" key="1">
    <source>
        <dbReference type="SAM" id="MobiDB-lite"/>
    </source>
</evidence>
<reference evidence="3" key="1">
    <citation type="submission" date="2016-11" db="UniProtKB">
        <authorList>
            <consortium name="WormBaseParasite"/>
        </authorList>
    </citation>
    <scope>IDENTIFICATION</scope>
</reference>
<accession>A0A1I7ZSQ3</accession>
<evidence type="ECO:0000313" key="3">
    <source>
        <dbReference type="WBParaSite" id="L893_g29562.t1"/>
    </source>
</evidence>
<feature type="region of interest" description="Disordered" evidence="1">
    <location>
        <begin position="84"/>
        <end position="109"/>
    </location>
</feature>
<dbReference type="AlphaFoldDB" id="A0A1I7ZSQ3"/>